<protein>
    <recommendedName>
        <fullName evidence="4">Secreted protein</fullName>
    </recommendedName>
</protein>
<organism evidence="2 3">
    <name type="scientific">Nocardiopsis algeriensis</name>
    <dbReference type="NCBI Taxonomy" id="1478215"/>
    <lineage>
        <taxon>Bacteria</taxon>
        <taxon>Bacillati</taxon>
        <taxon>Actinomycetota</taxon>
        <taxon>Actinomycetes</taxon>
        <taxon>Streptosporangiales</taxon>
        <taxon>Nocardiopsidaceae</taxon>
        <taxon>Nocardiopsis</taxon>
    </lineage>
</organism>
<keyword evidence="3" id="KW-1185">Reference proteome</keyword>
<dbReference type="AlphaFoldDB" id="A0A841IQ24"/>
<keyword evidence="1" id="KW-0732">Signal</keyword>
<comment type="caution">
    <text evidence="2">The sequence shown here is derived from an EMBL/GenBank/DDBJ whole genome shotgun (WGS) entry which is preliminary data.</text>
</comment>
<evidence type="ECO:0000256" key="1">
    <source>
        <dbReference type="SAM" id="SignalP"/>
    </source>
</evidence>
<sequence>MKRVQRFLSAGAALVFGAGSVFLAGAPAGAAQVPALPAAEVSVPSQDAVPGIAPRDAAGTAVYLDGAGQVMSLPGEPQEVAEAAQFLCTPVSGRDNPHRSSTGVAVSGHGWWNKGNCDNDRARVYNCLYEWYTDNTWRQKACSPKETLKPGGGSTHRTVARRNCDTTAPTSWRNHVDVDVIGEADTSEWPYRQADVNCRVF</sequence>
<name>A0A841IQ24_9ACTN</name>
<evidence type="ECO:0000313" key="3">
    <source>
        <dbReference type="Proteomes" id="UP000536604"/>
    </source>
</evidence>
<feature type="signal peptide" evidence="1">
    <location>
        <begin position="1"/>
        <end position="23"/>
    </location>
</feature>
<evidence type="ECO:0008006" key="4">
    <source>
        <dbReference type="Google" id="ProtNLM"/>
    </source>
</evidence>
<gene>
    <name evidence="2" type="ORF">FHS13_002252</name>
</gene>
<dbReference type="RefSeq" id="WP_221442731.1">
    <property type="nucleotide sequence ID" value="NZ_JACHJO010000006.1"/>
</dbReference>
<proteinExistence type="predicted"/>
<accession>A0A841IQ24</accession>
<feature type="chain" id="PRO_5039488592" description="Secreted protein" evidence="1">
    <location>
        <begin position="24"/>
        <end position="201"/>
    </location>
</feature>
<evidence type="ECO:0000313" key="2">
    <source>
        <dbReference type="EMBL" id="MBB6120300.1"/>
    </source>
</evidence>
<dbReference type="EMBL" id="JACHJO010000006">
    <property type="protein sequence ID" value="MBB6120300.1"/>
    <property type="molecule type" value="Genomic_DNA"/>
</dbReference>
<reference evidence="2 3" key="1">
    <citation type="submission" date="2020-08" db="EMBL/GenBank/DDBJ databases">
        <title>Genomic Encyclopedia of Type Strains, Phase III (KMG-III): the genomes of soil and plant-associated and newly described type strains.</title>
        <authorList>
            <person name="Whitman W."/>
        </authorList>
    </citation>
    <scope>NUCLEOTIDE SEQUENCE [LARGE SCALE GENOMIC DNA]</scope>
    <source>
        <strain evidence="2 3">CECT 8712</strain>
    </source>
</reference>
<dbReference type="Proteomes" id="UP000536604">
    <property type="component" value="Unassembled WGS sequence"/>
</dbReference>